<feature type="transmembrane region" description="Helical" evidence="1">
    <location>
        <begin position="122"/>
        <end position="141"/>
    </location>
</feature>
<feature type="transmembrane region" description="Helical" evidence="1">
    <location>
        <begin position="302"/>
        <end position="320"/>
    </location>
</feature>
<keyword evidence="1" id="KW-1133">Transmembrane helix</keyword>
<dbReference type="AlphaFoldDB" id="A0A932MLV4"/>
<protein>
    <submittedName>
        <fullName evidence="2">Uncharacterized protein</fullName>
    </submittedName>
</protein>
<keyword evidence="1" id="KW-0812">Transmembrane</keyword>
<evidence type="ECO:0000313" key="3">
    <source>
        <dbReference type="Proteomes" id="UP000782312"/>
    </source>
</evidence>
<proteinExistence type="predicted"/>
<sequence>MPTILSPDSFFFPALSIPTQTFFRAGYGIFLLGTLLSVLPHARRYFLGERWGGYAYSDWTVNLLHHPKRMPWILGGWLICAVLLIIGRWILLAALLNFALCRYYFIHMRWKSLLRGMGAPGFMTYWLAAAVLLLECTLQLAPSVRPLALLVVQTDFALIMLSAGIYKLTSGYAKNDGMELGLANPMWGYWWKAYLKMPVNHWMIRTLNHMAWSTEVAAGIMMLIPSMRFIGAMLILLSFLFVATQIRLCLLPEMVVTGCVLFFHPGSAGDTFVSGFIGEAAPAVIQAPAITPWVAALLEPALWMYLILLPFAHAGLYYNLYLRRKLPWLWLQSALEAYTNLFGILIWRVFSIDIVNFFVRIYQRERGQPEAAEKEVTRFGWRAGGLRFSHVAESIALASLFTTLKYYPSRPHLFAERLMRFAWTLGCPGNSVLSFEYIVLLKEKGRFVHRPLAQFTVDPASGTIVREILDETLFSREIQPRWPVTESSRPGSYAPAK</sequence>
<keyword evidence="1" id="KW-0472">Membrane</keyword>
<accession>A0A932MLV4</accession>
<evidence type="ECO:0000256" key="1">
    <source>
        <dbReference type="SAM" id="Phobius"/>
    </source>
</evidence>
<dbReference type="EMBL" id="JACPUR010000001">
    <property type="protein sequence ID" value="MBI3125998.1"/>
    <property type="molecule type" value="Genomic_DNA"/>
</dbReference>
<feature type="transmembrane region" description="Helical" evidence="1">
    <location>
        <begin position="21"/>
        <end position="42"/>
    </location>
</feature>
<reference evidence="2" key="1">
    <citation type="submission" date="2020-07" db="EMBL/GenBank/DDBJ databases">
        <title>Huge and variable diversity of episymbiotic CPR bacteria and DPANN archaea in groundwater ecosystems.</title>
        <authorList>
            <person name="He C.Y."/>
            <person name="Keren R."/>
            <person name="Whittaker M."/>
            <person name="Farag I.F."/>
            <person name="Doudna J."/>
            <person name="Cate J.H.D."/>
            <person name="Banfield J.F."/>
        </authorList>
    </citation>
    <scope>NUCLEOTIDE SEQUENCE</scope>
    <source>
        <strain evidence="2">NC_groundwater_763_Ag_S-0.2um_68_21</strain>
    </source>
</reference>
<feature type="transmembrane region" description="Helical" evidence="1">
    <location>
        <begin position="147"/>
        <end position="166"/>
    </location>
</feature>
<feature type="transmembrane region" description="Helical" evidence="1">
    <location>
        <begin position="229"/>
        <end position="248"/>
    </location>
</feature>
<gene>
    <name evidence="2" type="ORF">HYZ11_00150</name>
</gene>
<name>A0A932MLV4_UNCTE</name>
<organism evidence="2 3">
    <name type="scientific">Tectimicrobiota bacterium</name>
    <dbReference type="NCBI Taxonomy" id="2528274"/>
    <lineage>
        <taxon>Bacteria</taxon>
        <taxon>Pseudomonadati</taxon>
        <taxon>Nitrospinota/Tectimicrobiota group</taxon>
        <taxon>Candidatus Tectimicrobiota</taxon>
    </lineage>
</organism>
<evidence type="ECO:0000313" key="2">
    <source>
        <dbReference type="EMBL" id="MBI3125998.1"/>
    </source>
</evidence>
<comment type="caution">
    <text evidence="2">The sequence shown here is derived from an EMBL/GenBank/DDBJ whole genome shotgun (WGS) entry which is preliminary data.</text>
</comment>
<dbReference type="Proteomes" id="UP000782312">
    <property type="component" value="Unassembled WGS sequence"/>
</dbReference>
<feature type="transmembrane region" description="Helical" evidence="1">
    <location>
        <begin position="72"/>
        <end position="101"/>
    </location>
</feature>